<evidence type="ECO:0000313" key="3">
    <source>
        <dbReference type="EMBL" id="KAF2657959.1"/>
    </source>
</evidence>
<dbReference type="InterPro" id="IPR006076">
    <property type="entry name" value="FAD-dep_OxRdtase"/>
</dbReference>
<reference evidence="3" key="1">
    <citation type="journal article" date="2020" name="Stud. Mycol.">
        <title>101 Dothideomycetes genomes: a test case for predicting lifestyles and emergence of pathogens.</title>
        <authorList>
            <person name="Haridas S."/>
            <person name="Albert R."/>
            <person name="Binder M."/>
            <person name="Bloem J."/>
            <person name="Labutti K."/>
            <person name="Salamov A."/>
            <person name="Andreopoulos B."/>
            <person name="Baker S."/>
            <person name="Barry K."/>
            <person name="Bills G."/>
            <person name="Bluhm B."/>
            <person name="Cannon C."/>
            <person name="Castanera R."/>
            <person name="Culley D."/>
            <person name="Daum C."/>
            <person name="Ezra D."/>
            <person name="Gonzalez J."/>
            <person name="Henrissat B."/>
            <person name="Kuo A."/>
            <person name="Liang C."/>
            <person name="Lipzen A."/>
            <person name="Lutzoni F."/>
            <person name="Magnuson J."/>
            <person name="Mondo S."/>
            <person name="Nolan M."/>
            <person name="Ohm R."/>
            <person name="Pangilinan J."/>
            <person name="Park H.-J."/>
            <person name="Ramirez L."/>
            <person name="Alfaro M."/>
            <person name="Sun H."/>
            <person name="Tritt A."/>
            <person name="Yoshinaga Y."/>
            <person name="Zwiers L.-H."/>
            <person name="Turgeon B."/>
            <person name="Goodwin S."/>
            <person name="Spatafora J."/>
            <person name="Crous P."/>
            <person name="Grigoriev I."/>
        </authorList>
    </citation>
    <scope>NUCLEOTIDE SEQUENCE</scope>
    <source>
        <strain evidence="3">CBS 122681</strain>
    </source>
</reference>
<evidence type="ECO:0000256" key="1">
    <source>
        <dbReference type="SAM" id="MobiDB-lite"/>
    </source>
</evidence>
<feature type="region of interest" description="Disordered" evidence="1">
    <location>
        <begin position="323"/>
        <end position="409"/>
    </location>
</feature>
<gene>
    <name evidence="3" type="ORF">K491DRAFT_756403</name>
</gene>
<evidence type="ECO:0000259" key="2">
    <source>
        <dbReference type="Pfam" id="PF01266"/>
    </source>
</evidence>
<feature type="compositionally biased region" description="Basic residues" evidence="1">
    <location>
        <begin position="1"/>
        <end position="12"/>
    </location>
</feature>
<evidence type="ECO:0000313" key="4">
    <source>
        <dbReference type="Proteomes" id="UP000799324"/>
    </source>
</evidence>
<feature type="region of interest" description="Disordered" evidence="1">
    <location>
        <begin position="1"/>
        <end position="69"/>
    </location>
</feature>
<dbReference type="GO" id="GO:0005829">
    <property type="term" value="C:cytosol"/>
    <property type="evidence" value="ECO:0007669"/>
    <property type="project" value="GOC"/>
</dbReference>
<dbReference type="InterPro" id="IPR036188">
    <property type="entry name" value="FAD/NAD-bd_sf"/>
</dbReference>
<dbReference type="Pfam" id="PF01266">
    <property type="entry name" value="DAO"/>
    <property type="match status" value="1"/>
</dbReference>
<dbReference type="GO" id="GO:0042147">
    <property type="term" value="P:retrograde transport, endosome to Golgi"/>
    <property type="evidence" value="ECO:0007669"/>
    <property type="project" value="TreeGrafter"/>
</dbReference>
<dbReference type="AlphaFoldDB" id="A0A6A6TD77"/>
<dbReference type="EMBL" id="MU004319">
    <property type="protein sequence ID" value="KAF2657959.1"/>
    <property type="molecule type" value="Genomic_DNA"/>
</dbReference>
<protein>
    <submittedName>
        <fullName evidence="3">DAO-domain-containing protein</fullName>
    </submittedName>
</protein>
<organism evidence="3 4">
    <name type="scientific">Lophiostoma macrostomum CBS 122681</name>
    <dbReference type="NCBI Taxonomy" id="1314788"/>
    <lineage>
        <taxon>Eukaryota</taxon>
        <taxon>Fungi</taxon>
        <taxon>Dikarya</taxon>
        <taxon>Ascomycota</taxon>
        <taxon>Pezizomycotina</taxon>
        <taxon>Dothideomycetes</taxon>
        <taxon>Pleosporomycetidae</taxon>
        <taxon>Pleosporales</taxon>
        <taxon>Lophiostomataceae</taxon>
        <taxon>Lophiostoma</taxon>
    </lineage>
</organism>
<name>A0A6A6TD77_9PLEO</name>
<dbReference type="GO" id="GO:0005770">
    <property type="term" value="C:late endosome"/>
    <property type="evidence" value="ECO:0007669"/>
    <property type="project" value="TreeGrafter"/>
</dbReference>
<dbReference type="SUPFAM" id="SSF51905">
    <property type="entry name" value="FAD/NAD(P)-binding domain"/>
    <property type="match status" value="1"/>
</dbReference>
<feature type="region of interest" description="Disordered" evidence="1">
    <location>
        <begin position="619"/>
        <end position="640"/>
    </location>
</feature>
<dbReference type="Gene3D" id="3.30.9.10">
    <property type="entry name" value="D-Amino Acid Oxidase, subunit A, domain 2"/>
    <property type="match status" value="1"/>
</dbReference>
<sequence>MSLKRLAVRTKKSLSGLRGGFGNDRPSPPETPKKQMSPQSGCSDPGFDEFGMLPFSPSKDSASKRNRLMGSWRRMMANFESSKHKEVEESVAQPVTPLNHTPSRKRPSLALNFEVSPPDKPMFSSPDSSALEVHRSFPIAVPRASKPTTPPDTTELPMGTIPDTPAPLHKESVQRAILSRSREATAEPVERAVKAEPVLTPMPGTNLTLNDIQPPAIVVSSPKVSLNKDEGYFAIPLIKNDSREARPIKVPVSGFLGVQHSRSRTEPLPSDEIPTNFDFDKTVIVANEMFNDDLDAEARKSLEGKHDFASAYLALEGREVPTDDAKDIPYQSHNDPGRRRSTWSRNTGLYDGTGYASPGLIDDTVEEKNSTTRVVAGESAEDAEYDADSESAVPQSSMPSPPPEENAPVEEIPVDEKEALHEIIQAYAFSPSMISDDDQEQAIEDALKDIEAKQGPASIENTSSNAQQNAQAGGFFESAMRMQYDGLARERRCYANPRRSPLLYPTSPRSDRKMSNTVILGSGIIGVSTAYYLSQSSHISPDSIHLVDPIAELFHCASGFAGGYLASDWFAPSVASLGALSFRLHKELADKHNGRKTWGYSQSTGISYSLDEEAAVGGSGEDWLSSGTSRAQAAGAHSDANSDGPIWLKKADGATMEVISKNSSTAQIDPLRLCRFLLDQCLERGVHLHQPARILSVAKDENNQLTGVRISKDGAEMELPCTHLVITSGAWSPRVLSSLFPKATTRIPVSALGGHSLLIRNHFYKQDAEEMCHAVFATDTLGFSPEWFARVGGDGGEIYLAGLNSTMIPLPDVATDAKVNPEAVKQLRDCAAAMLGTVDGKEVEVIRESLCFRPVTGSGRPIISRIPDQKLESGFKTRPGGEGGVFVAAGHGAWGISQSLGTGYVLTELVEGRKTSANLAALGLP</sequence>
<feature type="domain" description="FAD dependent oxidoreductase" evidence="2">
    <location>
        <begin position="518"/>
        <end position="909"/>
    </location>
</feature>
<accession>A0A6A6TD77</accession>
<keyword evidence="4" id="KW-1185">Reference proteome</keyword>
<feature type="region of interest" description="Disordered" evidence="1">
    <location>
        <begin position="142"/>
        <end position="167"/>
    </location>
</feature>
<proteinExistence type="predicted"/>
<dbReference type="PANTHER" id="PTHR13847">
    <property type="entry name" value="SARCOSINE DEHYDROGENASE-RELATED"/>
    <property type="match status" value="1"/>
</dbReference>
<dbReference type="OrthoDB" id="498204at2759"/>
<dbReference type="Gene3D" id="3.50.50.60">
    <property type="entry name" value="FAD/NAD(P)-binding domain"/>
    <property type="match status" value="1"/>
</dbReference>
<dbReference type="PANTHER" id="PTHR13847:SF185">
    <property type="entry name" value="FAD DEPENDENT OXIDOREDUCTASE SUPERFAMILY (AFU_ORTHOLOGUE AFUA_3G02360)"/>
    <property type="match status" value="1"/>
</dbReference>
<feature type="compositionally biased region" description="Acidic residues" evidence="1">
    <location>
        <begin position="379"/>
        <end position="389"/>
    </location>
</feature>
<dbReference type="Proteomes" id="UP000799324">
    <property type="component" value="Unassembled WGS sequence"/>
</dbReference>
<feature type="region of interest" description="Disordered" evidence="1">
    <location>
        <begin position="81"/>
        <end position="128"/>
    </location>
</feature>